<accession>A0AAU9S3C0</accession>
<organism evidence="1 2">
    <name type="scientific">Thlaspi arvense</name>
    <name type="common">Field penny-cress</name>
    <dbReference type="NCBI Taxonomy" id="13288"/>
    <lineage>
        <taxon>Eukaryota</taxon>
        <taxon>Viridiplantae</taxon>
        <taxon>Streptophyta</taxon>
        <taxon>Embryophyta</taxon>
        <taxon>Tracheophyta</taxon>
        <taxon>Spermatophyta</taxon>
        <taxon>Magnoliopsida</taxon>
        <taxon>eudicotyledons</taxon>
        <taxon>Gunneridae</taxon>
        <taxon>Pentapetalae</taxon>
        <taxon>rosids</taxon>
        <taxon>malvids</taxon>
        <taxon>Brassicales</taxon>
        <taxon>Brassicaceae</taxon>
        <taxon>Thlaspideae</taxon>
        <taxon>Thlaspi</taxon>
    </lineage>
</organism>
<dbReference type="SUPFAM" id="SSF51197">
    <property type="entry name" value="Clavaminate synthase-like"/>
    <property type="match status" value="1"/>
</dbReference>
<sequence length="553" mass="61925">MGNFFWNLVYSLMAGNGMPALGRVKVCDLAPSEGLPSDSYKLAVTTLSQSLAQYSAAIIQFPASDAALLRSGLDSARLYFHQRDSYPAANSMIHTNDSREWCKTSGYYADPQSWQESYEYRPGLTFTEATNSMEFPPSGLPDIFALLGKAARVVLDAIGFYLNLRSCPFTEILDNVPLRNGEISSSVLSVCCYARPSFHGAQHHNLTEEEQLIMYSDHDHQLDKSLVSFVKSDKAGLHIRDMHGQWILVDVDLGPQEAVVYPGLALYQATAGYVSPAVHRTDLNSMQGSLEGRFSLAFKLMPKSMTNLSCSEMRAAGHGVEAQFQLPVLVDDFMQRSHSNDELFNRQTLQSFSVPQSQDGIRVLPWIDGTGSMKQLKKRRKSDSRLKPLPPSKRLRLEAQRVLKERVQEIADKKGIKLRFCNLKECENNHNVMNSPCESIRREIGWPHGVPFVHPHDLPNKAKIGFLETYEPGWSETHDMELSLSETAQGNQHFPRLTALTDLIAGDEKMRVHVLVSWFASLGCSGQVSGSVVAHAVFEIWNTRDEIKLSEWL</sequence>
<reference evidence="1 2" key="1">
    <citation type="submission" date="2022-03" db="EMBL/GenBank/DDBJ databases">
        <authorList>
            <person name="Nunn A."/>
            <person name="Chopra R."/>
            <person name="Nunn A."/>
            <person name="Contreras Garrido A."/>
        </authorList>
    </citation>
    <scope>NUCLEOTIDE SEQUENCE [LARGE SCALE GENOMIC DNA]</scope>
</reference>
<dbReference type="Proteomes" id="UP000836841">
    <property type="component" value="Chromosome 3"/>
</dbReference>
<keyword evidence="2" id="KW-1185">Reference proteome</keyword>
<dbReference type="AlphaFoldDB" id="A0AAU9S3C0"/>
<evidence type="ECO:0008006" key="3">
    <source>
        <dbReference type="Google" id="ProtNLM"/>
    </source>
</evidence>
<dbReference type="PANTHER" id="PTHR33644">
    <property type="entry name" value="U-BOX DOMAIN-CONTAINING PROTEIN 62-RELATED"/>
    <property type="match status" value="1"/>
</dbReference>
<dbReference type="EMBL" id="OU466859">
    <property type="protein sequence ID" value="CAH2053865.1"/>
    <property type="molecule type" value="Genomic_DNA"/>
</dbReference>
<proteinExistence type="predicted"/>
<dbReference type="PANTHER" id="PTHR33644:SF2">
    <property type="entry name" value="2-OXOGLUTARATE (2OG) AND FE(II)-DEPENDENT OXYGENASE SUPERFAMILY PROTEIN"/>
    <property type="match status" value="1"/>
</dbReference>
<evidence type="ECO:0000313" key="2">
    <source>
        <dbReference type="Proteomes" id="UP000836841"/>
    </source>
</evidence>
<evidence type="ECO:0000313" key="1">
    <source>
        <dbReference type="EMBL" id="CAH2053865.1"/>
    </source>
</evidence>
<protein>
    <recommendedName>
        <fullName evidence="3">2-oxoglutarate (2OG) and Fe(II)-dependent oxygenase superfamily protein</fullName>
    </recommendedName>
</protein>
<gene>
    <name evidence="1" type="ORF">TAV2_LOCUS11333</name>
</gene>
<name>A0AAU9S3C0_THLAR</name>
<dbReference type="InterPro" id="IPR027443">
    <property type="entry name" value="IPNS-like_sf"/>
</dbReference>
<dbReference type="Gene3D" id="2.60.120.330">
    <property type="entry name" value="B-lactam Antibiotic, Isopenicillin N Synthase, Chain"/>
    <property type="match status" value="1"/>
</dbReference>